<dbReference type="GO" id="GO:0005737">
    <property type="term" value="C:cytoplasm"/>
    <property type="evidence" value="ECO:0007669"/>
    <property type="project" value="TreeGrafter"/>
</dbReference>
<evidence type="ECO:0000259" key="1">
    <source>
        <dbReference type="Pfam" id="PF01370"/>
    </source>
</evidence>
<dbReference type="OrthoDB" id="9798669at2"/>
<dbReference type="RefSeq" id="WP_149231966.1">
    <property type="nucleotide sequence ID" value="NZ_JALJXJ010000006.1"/>
</dbReference>
<feature type="domain" description="NAD-dependent epimerase/dehydratase" evidence="1">
    <location>
        <begin position="3"/>
        <end position="170"/>
    </location>
</feature>
<comment type="caution">
    <text evidence="2">The sequence shown here is derived from an EMBL/GenBank/DDBJ whole genome shotgun (WGS) entry which is preliminary data.</text>
</comment>
<reference evidence="2 3" key="1">
    <citation type="submission" date="2019-08" db="EMBL/GenBank/DDBJ databases">
        <authorList>
            <person name="Grouzdev D."/>
            <person name="Tikhonova E."/>
            <person name="Kravchenko I."/>
        </authorList>
    </citation>
    <scope>NUCLEOTIDE SEQUENCE [LARGE SCALE GENOMIC DNA]</scope>
    <source>
        <strain evidence="2 3">59b</strain>
    </source>
</reference>
<proteinExistence type="predicted"/>
<dbReference type="Gene3D" id="3.40.50.720">
    <property type="entry name" value="NAD(P)-binding Rossmann-like Domain"/>
    <property type="match status" value="1"/>
</dbReference>
<dbReference type="InterPro" id="IPR036291">
    <property type="entry name" value="NAD(P)-bd_dom_sf"/>
</dbReference>
<dbReference type="SUPFAM" id="SSF51735">
    <property type="entry name" value="NAD(P)-binding Rossmann-fold domains"/>
    <property type="match status" value="1"/>
</dbReference>
<evidence type="ECO:0000313" key="2">
    <source>
        <dbReference type="EMBL" id="KAA0595781.1"/>
    </source>
</evidence>
<accession>A0A5A9GMZ2</accession>
<dbReference type="EMBL" id="VTTN01000005">
    <property type="protein sequence ID" value="KAA0595781.1"/>
    <property type="molecule type" value="Genomic_DNA"/>
</dbReference>
<organism evidence="2 3">
    <name type="scientific">Azospirillum lipoferum</name>
    <dbReference type="NCBI Taxonomy" id="193"/>
    <lineage>
        <taxon>Bacteria</taxon>
        <taxon>Pseudomonadati</taxon>
        <taxon>Pseudomonadota</taxon>
        <taxon>Alphaproteobacteria</taxon>
        <taxon>Rhodospirillales</taxon>
        <taxon>Azospirillaceae</taxon>
        <taxon>Azospirillum</taxon>
    </lineage>
</organism>
<protein>
    <submittedName>
        <fullName evidence="2">NAD(P)-dependent oxidoreductase</fullName>
    </submittedName>
</protein>
<sequence length="271" mass="29110">MTILITGATGLVGARLVPRLVEAGLDCRLLLRTGKTCPPGATAVTGDILDPSTLSEAVRGVSAIVHLAAVFRSPDTDLIWRSNLEGTRNLIASVQADAADARLIMASTSNVYNRNSTRPGRETDRVEPEQAYPASKVAAETLLRESGLTWSILRFPFVYGDGDGHLEMLPKHLAAFGFHPANRMSTIHHRDIATATRLALAGAFDGRIVNISDEAPTTVYELAGLVGHQMEPSAEAMQNPWYLHVDASLARSLGFQPAVRTVHQAAQEGIL</sequence>
<name>A0A5A9GMZ2_AZOLI</name>
<dbReference type="Pfam" id="PF01370">
    <property type="entry name" value="Epimerase"/>
    <property type="match status" value="1"/>
</dbReference>
<keyword evidence="3" id="KW-1185">Reference proteome</keyword>
<dbReference type="GO" id="GO:0004029">
    <property type="term" value="F:aldehyde dehydrogenase (NAD+) activity"/>
    <property type="evidence" value="ECO:0007669"/>
    <property type="project" value="TreeGrafter"/>
</dbReference>
<dbReference type="InterPro" id="IPR001509">
    <property type="entry name" value="Epimerase_deHydtase"/>
</dbReference>
<dbReference type="InterPro" id="IPR051783">
    <property type="entry name" value="NAD(P)-dependent_oxidoreduct"/>
</dbReference>
<evidence type="ECO:0000313" key="3">
    <source>
        <dbReference type="Proteomes" id="UP000324927"/>
    </source>
</evidence>
<dbReference type="PANTHER" id="PTHR48079:SF6">
    <property type="entry name" value="NAD(P)-BINDING DOMAIN-CONTAINING PROTEIN-RELATED"/>
    <property type="match status" value="1"/>
</dbReference>
<gene>
    <name evidence="2" type="ORF">FZ942_15430</name>
</gene>
<dbReference type="AlphaFoldDB" id="A0A5A9GMZ2"/>
<dbReference type="PANTHER" id="PTHR48079">
    <property type="entry name" value="PROTEIN YEEZ"/>
    <property type="match status" value="1"/>
</dbReference>
<dbReference type="Proteomes" id="UP000324927">
    <property type="component" value="Unassembled WGS sequence"/>
</dbReference>